<feature type="site" description="Important for substrate specificity; cannot use PPi as phosphoryl donor" evidence="12">
    <location>
        <position position="216"/>
    </location>
</feature>
<dbReference type="GO" id="GO:0003872">
    <property type="term" value="F:6-phosphofructokinase activity"/>
    <property type="evidence" value="ECO:0007669"/>
    <property type="project" value="UniProtKB-UniRule"/>
</dbReference>
<comment type="cofactor">
    <cofactor evidence="1 12">
        <name>Mg(2+)</name>
        <dbReference type="ChEBI" id="CHEBI:18420"/>
    </cofactor>
</comment>
<keyword evidence="9 12" id="KW-0324">Glycolysis</keyword>
<feature type="binding site" evidence="12">
    <location>
        <position position="344"/>
    </location>
    <ligand>
        <name>substrate</name>
    </ligand>
</feature>
<dbReference type="HAMAP" id="MF_01981">
    <property type="entry name" value="Phosphofructokinase_II_X"/>
    <property type="match status" value="1"/>
</dbReference>
<dbReference type="GO" id="GO:0046872">
    <property type="term" value="F:metal ion binding"/>
    <property type="evidence" value="ECO:0007669"/>
    <property type="project" value="UniProtKB-KW"/>
</dbReference>
<feature type="binding site" evidence="12">
    <location>
        <begin position="188"/>
        <end position="189"/>
    </location>
    <ligand>
        <name>ATP</name>
        <dbReference type="ChEBI" id="CHEBI:30616"/>
    </ligand>
</feature>
<dbReference type="PANTHER" id="PTHR45770">
    <property type="entry name" value="ATP-DEPENDENT 6-PHOSPHOFRUCTOKINASE 1"/>
    <property type="match status" value="1"/>
</dbReference>
<feature type="binding site" evidence="12">
    <location>
        <begin position="288"/>
        <end position="290"/>
    </location>
    <ligand>
        <name>substrate</name>
    </ligand>
</feature>
<dbReference type="InterPro" id="IPR035966">
    <property type="entry name" value="PKF_sf"/>
</dbReference>
<evidence type="ECO:0000256" key="6">
    <source>
        <dbReference type="ARBA" id="ARBA00022777"/>
    </source>
</evidence>
<dbReference type="PIRSF" id="PIRSF000534">
    <property type="entry name" value="PPi_PFK_TP0108"/>
    <property type="match status" value="1"/>
</dbReference>
<proteinExistence type="inferred from homology"/>
<keyword evidence="15" id="KW-1185">Reference proteome</keyword>
<dbReference type="EMBL" id="ASJR01000001">
    <property type="protein sequence ID" value="ERP39246.1"/>
    <property type="molecule type" value="Genomic_DNA"/>
</dbReference>
<comment type="subcellular location">
    <subcellularLocation>
        <location evidence="12">Cytoplasm</location>
    </subcellularLocation>
</comment>
<dbReference type="GO" id="GO:0006002">
    <property type="term" value="P:fructose 6-phosphate metabolic process"/>
    <property type="evidence" value="ECO:0007669"/>
    <property type="project" value="InterPro"/>
</dbReference>
<gene>
    <name evidence="12" type="primary">pfkA</name>
    <name evidence="14" type="ORF">CALK_0035</name>
</gene>
<comment type="catalytic activity">
    <reaction evidence="11">
        <text>beta-D-fructose 6-phosphate + diphosphate = beta-D-fructose 1,6-bisphosphate + phosphate + H(+)</text>
        <dbReference type="Rhea" id="RHEA:13613"/>
        <dbReference type="ChEBI" id="CHEBI:15378"/>
        <dbReference type="ChEBI" id="CHEBI:32966"/>
        <dbReference type="ChEBI" id="CHEBI:33019"/>
        <dbReference type="ChEBI" id="CHEBI:43474"/>
        <dbReference type="ChEBI" id="CHEBI:57634"/>
        <dbReference type="EC" id="2.7.1.90"/>
    </reaction>
</comment>
<dbReference type="InterPro" id="IPR012004">
    <property type="entry name" value="PyroP-dep_PFK_TP0108"/>
</dbReference>
<protein>
    <recommendedName>
        <fullName evidence="12">ATP-dependent 6-phosphofructokinase</fullName>
        <shortName evidence="12">ATP-PFK</shortName>
        <shortName evidence="12">Phosphofructokinase</shortName>
        <ecNumber evidence="12">2.7.1.11</ecNumber>
    </recommendedName>
    <alternativeName>
        <fullName evidence="12">Phosphohexokinase</fullName>
    </alternativeName>
</protein>
<evidence type="ECO:0000256" key="8">
    <source>
        <dbReference type="ARBA" id="ARBA00022842"/>
    </source>
</evidence>
<feature type="binding site" evidence="12">
    <location>
        <begin position="400"/>
        <end position="403"/>
    </location>
    <ligand>
        <name>substrate</name>
    </ligand>
</feature>
<dbReference type="GO" id="GO:0005737">
    <property type="term" value="C:cytoplasm"/>
    <property type="evidence" value="ECO:0007669"/>
    <property type="project" value="UniProtKB-SubCell"/>
</dbReference>
<keyword evidence="7 12" id="KW-0067">ATP-binding</keyword>
<dbReference type="EC" id="2.7.1.11" evidence="12"/>
<dbReference type="STRING" id="1313304.CALK_0035"/>
<dbReference type="GO" id="GO:0005524">
    <property type="term" value="F:ATP binding"/>
    <property type="evidence" value="ECO:0007669"/>
    <property type="project" value="UniProtKB-KW"/>
</dbReference>
<feature type="binding site" evidence="12">
    <location>
        <begin position="243"/>
        <end position="245"/>
    </location>
    <ligand>
        <name>substrate</name>
    </ligand>
</feature>
<comment type="pathway">
    <text evidence="12">Carbohydrate degradation; glycolysis; D-glyceraldehyde 3-phosphate and glycerone phosphate from D-glucose: step 3/4.</text>
</comment>
<comment type="caution">
    <text evidence="14">The sequence shown here is derived from an EMBL/GenBank/DDBJ whole genome shotgun (WGS) entry which is preliminary data.</text>
</comment>
<keyword evidence="5 12" id="KW-0547">Nucleotide-binding</keyword>
<reference evidence="14 15" key="1">
    <citation type="journal article" date="2013" name="Environ. Microbiol.">
        <title>Genome analysis of Chitinivibrio alkaliphilus gen. nov., sp. nov., a novel extremely haloalkaliphilic anaerobic chitinolytic bacterium from the candidate phylum Termite Group 3.</title>
        <authorList>
            <person name="Sorokin D.Y."/>
            <person name="Gumerov V.M."/>
            <person name="Rakitin A.L."/>
            <person name="Beletsky A.V."/>
            <person name="Damste J.S."/>
            <person name="Muyzer G."/>
            <person name="Mardanov A.V."/>
            <person name="Ravin N.V."/>
        </authorList>
    </citation>
    <scope>NUCLEOTIDE SEQUENCE [LARGE SCALE GENOMIC DNA]</scope>
    <source>
        <strain evidence="14 15">ACht1</strain>
    </source>
</reference>
<keyword evidence="3 12" id="KW-0808">Transferase</keyword>
<feature type="binding site" evidence="12">
    <location>
        <position position="123"/>
    </location>
    <ligand>
        <name>ATP</name>
        <dbReference type="ChEBI" id="CHEBI:30616"/>
    </ligand>
</feature>
<evidence type="ECO:0000313" key="15">
    <source>
        <dbReference type="Proteomes" id="UP000017148"/>
    </source>
</evidence>
<comment type="subunit">
    <text evidence="12">Homodimer.</text>
</comment>
<comment type="function">
    <text evidence="12">Catalyzes the phosphorylation of D-fructose 6-phosphate to fructose 1,6-bisphosphate by ATP, the first committing step of glycolysis.</text>
</comment>
<evidence type="ECO:0000256" key="3">
    <source>
        <dbReference type="ARBA" id="ARBA00022679"/>
    </source>
</evidence>
<dbReference type="Pfam" id="PF00365">
    <property type="entry name" value="PFK"/>
    <property type="match status" value="1"/>
</dbReference>
<evidence type="ECO:0000259" key="13">
    <source>
        <dbReference type="Pfam" id="PF00365"/>
    </source>
</evidence>
<dbReference type="PATRIC" id="fig|1313304.3.peg.31"/>
<evidence type="ECO:0000256" key="4">
    <source>
        <dbReference type="ARBA" id="ARBA00022723"/>
    </source>
</evidence>
<keyword evidence="4 12" id="KW-0479">Metal-binding</keyword>
<feature type="active site" description="Proton acceptor" evidence="12">
    <location>
        <position position="245"/>
    </location>
</feature>
<dbReference type="InterPro" id="IPR050929">
    <property type="entry name" value="PFKA"/>
</dbReference>
<comment type="function">
    <text evidence="2">Catalyzes the phosphorylation of D-fructose 6-phosphate, the first committing step of glycolysis. Uses inorganic phosphate (PPi) as phosphoryl donor instead of ATP like common ATP-dependent phosphofructokinases (ATP-PFKs), which renders the reaction reversible, and can thus function both in glycolysis and gluconeogenesis. Consistently, PPi-PFK can replace the enzymes of both the forward (ATP-PFK) and reverse (fructose-bisphosphatase (FBPase)) reactions.</text>
</comment>
<keyword evidence="6 12" id="KW-0418">Kinase</keyword>
<evidence type="ECO:0000256" key="7">
    <source>
        <dbReference type="ARBA" id="ARBA00022840"/>
    </source>
</evidence>
<evidence type="ECO:0000256" key="9">
    <source>
        <dbReference type="ARBA" id="ARBA00023152"/>
    </source>
</evidence>
<dbReference type="NCBIfam" id="NF005301">
    <property type="entry name" value="PRK06830.1"/>
    <property type="match status" value="1"/>
</dbReference>
<dbReference type="FunFam" id="3.40.50.450:FF:000002">
    <property type="entry name" value="ATP-dependent 6-phosphofructokinase"/>
    <property type="match status" value="1"/>
</dbReference>
<feature type="domain" description="Phosphofructokinase" evidence="13">
    <location>
        <begin position="116"/>
        <end position="425"/>
    </location>
</feature>
<dbReference type="SUPFAM" id="SSF53784">
    <property type="entry name" value="Phosphofructokinase"/>
    <property type="match status" value="1"/>
</dbReference>
<dbReference type="Proteomes" id="UP000017148">
    <property type="component" value="Unassembled WGS sequence"/>
</dbReference>
<dbReference type="eggNOG" id="COG0205">
    <property type="taxonomic scope" value="Bacteria"/>
</dbReference>
<evidence type="ECO:0000256" key="5">
    <source>
        <dbReference type="ARBA" id="ARBA00022741"/>
    </source>
</evidence>
<organism evidence="14 15">
    <name type="scientific">Chitinivibrio alkaliphilus ACht1</name>
    <dbReference type="NCBI Taxonomy" id="1313304"/>
    <lineage>
        <taxon>Bacteria</taxon>
        <taxon>Pseudomonadati</taxon>
        <taxon>Fibrobacterota</taxon>
        <taxon>Chitinivibrionia</taxon>
        <taxon>Chitinivibrionales</taxon>
        <taxon>Chitinivibrionaceae</taxon>
        <taxon>Chitinivibrio</taxon>
    </lineage>
</organism>
<evidence type="ECO:0000313" key="14">
    <source>
        <dbReference type="EMBL" id="ERP39246.1"/>
    </source>
</evidence>
<comment type="similarity">
    <text evidence="12">Belongs to the phosphofructokinase type A (PFKA) family. PPi-dependent PFK group II subfamily. Atypical ATP-dependent clade 'X' sub-subfamily.</text>
</comment>
<dbReference type="InterPro" id="IPR000023">
    <property type="entry name" value="Phosphofructokinase_dom"/>
</dbReference>
<evidence type="ECO:0000256" key="1">
    <source>
        <dbReference type="ARBA" id="ARBA00001946"/>
    </source>
</evidence>
<keyword evidence="12" id="KW-0963">Cytoplasm</keyword>
<comment type="catalytic activity">
    <reaction evidence="10 12">
        <text>beta-D-fructose 6-phosphate + ATP = beta-D-fructose 1,6-bisphosphate + ADP + H(+)</text>
        <dbReference type="Rhea" id="RHEA:16109"/>
        <dbReference type="ChEBI" id="CHEBI:15378"/>
        <dbReference type="ChEBI" id="CHEBI:30616"/>
        <dbReference type="ChEBI" id="CHEBI:32966"/>
        <dbReference type="ChEBI" id="CHEBI:57634"/>
        <dbReference type="ChEBI" id="CHEBI:456216"/>
        <dbReference type="EC" id="2.7.1.11"/>
    </reaction>
</comment>
<dbReference type="AlphaFoldDB" id="U7DE98"/>
<keyword evidence="8 12" id="KW-0460">Magnesium</keyword>
<evidence type="ECO:0000256" key="2">
    <source>
        <dbReference type="ARBA" id="ARBA00003138"/>
    </source>
</evidence>
<dbReference type="Gene3D" id="3.40.50.450">
    <property type="match status" value="1"/>
</dbReference>
<evidence type="ECO:0000256" key="10">
    <source>
        <dbReference type="ARBA" id="ARBA00048070"/>
    </source>
</evidence>
<feature type="binding site" evidence="12">
    <location>
        <position position="215"/>
    </location>
    <ligand>
        <name>Mg(2+)</name>
        <dbReference type="ChEBI" id="CHEBI:18420"/>
        <note>catalytic</note>
    </ligand>
</feature>
<name>U7DE98_9BACT</name>
<dbReference type="UniPathway" id="UPA00109">
    <property type="reaction ID" value="UER00182"/>
</dbReference>
<evidence type="ECO:0000256" key="12">
    <source>
        <dbReference type="HAMAP-Rule" id="MF_01981"/>
    </source>
</evidence>
<feature type="binding site" evidence="12">
    <location>
        <begin position="214"/>
        <end position="217"/>
    </location>
    <ligand>
        <name>ATP</name>
        <dbReference type="ChEBI" id="CHEBI:30616"/>
    </ligand>
</feature>
<sequence length="478" mass="52230">MEYPFFLSLRFAALLHGGIKYILLRCDILIGGDMAAIQGLENSDFRIQKLGECSIDTPLSYSERNDDKVANFTKSGTRVVLNGRLYSHETESFKPLLLEAAGPRNKIYFDPSKVKAGIVTCGGLCPGLNNVIKGLVHSLSRYGVQNIIGFQHGFMGMLPDFSIPFMELNRSAVSGIHREGGTILGTSRGFGERTEDIVDTLEKMNINMFFTIGGDGTQKGALRISEECQRRGLKIAVVGIPKTIDNDLSFVRKSFGFETAVDKAVESVYSASVEAKSVVNGIGLVKLMGRESGFIAAHTALASSEADIVLVPEVPFSLEGKRGLFATIDACLAELGRAVIVVAEGAGQDLLRHFEERYREVDASGNKKIGDVGIYLRDQIIDHFRSLNRPMTMKYIDPSYIIRSQAANPNDSLYCSRLASNAVHAAMSGKTSMLTGLVHNYYVNIPIEMAVAKRNSINPDSSLWRGVLESTGQPPRMV</sequence>
<evidence type="ECO:0000256" key="11">
    <source>
        <dbReference type="ARBA" id="ARBA00048072"/>
    </source>
</evidence>
<dbReference type="PRINTS" id="PR00476">
    <property type="entry name" value="PHFRCTKINASE"/>
</dbReference>
<dbReference type="GO" id="GO:0047334">
    <property type="term" value="F:diphosphate-fructose-6-phosphate 1-phosphotransferase activity"/>
    <property type="evidence" value="ECO:0007669"/>
    <property type="project" value="UniProtKB-EC"/>
</dbReference>
<accession>U7DE98</accession>
<dbReference type="InterPro" id="IPR022953">
    <property type="entry name" value="ATP_PFK"/>
</dbReference>